<dbReference type="EMBL" id="CP108253">
    <property type="protein sequence ID" value="WTU41970.1"/>
    <property type="molecule type" value="Genomic_DNA"/>
</dbReference>
<feature type="compositionally biased region" description="Low complexity" evidence="2">
    <location>
        <begin position="28"/>
        <end position="53"/>
    </location>
</feature>
<feature type="signal peptide" evidence="3">
    <location>
        <begin position="1"/>
        <end position="29"/>
    </location>
</feature>
<name>A0AAU2H1J1_9ACTN</name>
<sequence length="568" mass="59425">MRTLRPGRLTACTALALSAGMLLSGTASADEAPKAPKATAEAARPSAGSPAGALPERLHRSSAVAAATAAKPRLDLNKDGSTDLLYRGVDNRTYLETWTEKDNGEYANSFGAYKDLVTPGDLDGNDTPELLTVQPDGTLSLYADVTNSGSNYPTWSGGGWNAYNKIVGAADVTGDGKGDLLARTPGGDLYLYPGKGVSAGDPFAGRIKVGGGWQGYDQLVGANDMNGDGFGDVVARTPGGDLYFYAGTGNAADPLKSRVRIGGGWTAYNQILSLDDGNGDGYADIAARSNGGTLYFYAADGKGNFNSPTKMGSGWEYTQAFSGTGANATPVKSSIIGRDTKGTLWQYYSEYNGQLSQRYRASDDGVFANSRRLAFAASISGGLYGDLLQWGDGHLYIGVNLSDAGGGWGGFNTLVGAGDLNNDGKNDLLARDGSGALSLYRGYGNGYQFSSRLNIGGGWNAYDKIVGAGDLTGDGLTDIVARTGDGKLYLYQGTGVSTSPFKARVYVGPGWQQFKNIAAPGDLNGDGRADLIATNSRGEAFRYDSNGYGGFKSRVKLGDGWNAYRDLY</sequence>
<dbReference type="AlphaFoldDB" id="A0AAU2H1J1"/>
<dbReference type="InterPro" id="IPR013517">
    <property type="entry name" value="FG-GAP"/>
</dbReference>
<dbReference type="Pfam" id="PF13517">
    <property type="entry name" value="FG-GAP_3"/>
    <property type="match status" value="1"/>
</dbReference>
<proteinExistence type="predicted"/>
<evidence type="ECO:0000256" key="2">
    <source>
        <dbReference type="SAM" id="MobiDB-lite"/>
    </source>
</evidence>
<reference evidence="4" key="1">
    <citation type="submission" date="2022-10" db="EMBL/GenBank/DDBJ databases">
        <title>The complete genomes of actinobacterial strains from the NBC collection.</title>
        <authorList>
            <person name="Joergensen T.S."/>
            <person name="Alvarez Arevalo M."/>
            <person name="Sterndorff E.B."/>
            <person name="Faurdal D."/>
            <person name="Vuksanovic O."/>
            <person name="Mourched A.-S."/>
            <person name="Charusanti P."/>
            <person name="Shaw S."/>
            <person name="Blin K."/>
            <person name="Weber T."/>
        </authorList>
    </citation>
    <scope>NUCLEOTIDE SEQUENCE</scope>
    <source>
        <strain evidence="4">NBC_00060</strain>
    </source>
</reference>
<feature type="region of interest" description="Disordered" evidence="2">
    <location>
        <begin position="28"/>
        <end position="60"/>
    </location>
</feature>
<dbReference type="Gene3D" id="2.130.10.130">
    <property type="entry name" value="Integrin alpha, N-terminal"/>
    <property type="match status" value="1"/>
</dbReference>
<feature type="chain" id="PRO_5043480130" evidence="3">
    <location>
        <begin position="30"/>
        <end position="568"/>
    </location>
</feature>
<dbReference type="Gene3D" id="2.115.10.10">
    <property type="entry name" value="Tachylectin 2"/>
    <property type="match status" value="2"/>
</dbReference>
<organism evidence="4">
    <name type="scientific">Streptomyces sp. NBC_00060</name>
    <dbReference type="NCBI Taxonomy" id="2975636"/>
    <lineage>
        <taxon>Bacteria</taxon>
        <taxon>Bacillati</taxon>
        <taxon>Actinomycetota</taxon>
        <taxon>Actinomycetes</taxon>
        <taxon>Kitasatosporales</taxon>
        <taxon>Streptomycetaceae</taxon>
        <taxon>Streptomyces</taxon>
    </lineage>
</organism>
<dbReference type="PANTHER" id="PTHR44103:SF1">
    <property type="entry name" value="PROPROTEIN CONVERTASE P"/>
    <property type="match status" value="1"/>
</dbReference>
<dbReference type="SUPFAM" id="SSF69318">
    <property type="entry name" value="Integrin alpha N-terminal domain"/>
    <property type="match status" value="2"/>
</dbReference>
<protein>
    <submittedName>
        <fullName evidence="4">VCBS repeat-containing protein</fullName>
    </submittedName>
</protein>
<accession>A0AAU2H1J1</accession>
<dbReference type="InterPro" id="IPR028994">
    <property type="entry name" value="Integrin_alpha_N"/>
</dbReference>
<dbReference type="PANTHER" id="PTHR44103">
    <property type="entry name" value="PROPROTEIN CONVERTASE P"/>
    <property type="match status" value="1"/>
</dbReference>
<gene>
    <name evidence="4" type="ORF">OHV25_21510</name>
</gene>
<keyword evidence="1 3" id="KW-0732">Signal</keyword>
<evidence type="ECO:0000313" key="4">
    <source>
        <dbReference type="EMBL" id="WTU41970.1"/>
    </source>
</evidence>
<evidence type="ECO:0000256" key="3">
    <source>
        <dbReference type="SAM" id="SignalP"/>
    </source>
</evidence>
<evidence type="ECO:0000256" key="1">
    <source>
        <dbReference type="ARBA" id="ARBA00022729"/>
    </source>
</evidence>